<dbReference type="RefSeq" id="WP_048177043.1">
    <property type="nucleotide sequence ID" value="NZ_CP008746.1"/>
</dbReference>
<accession>A0A0G3CDA1</accession>
<gene>
    <name evidence="1" type="ORF">MCM1_3002</name>
</gene>
<name>A0A0G3CDA1_METBA</name>
<evidence type="ECO:0000313" key="1">
    <source>
        <dbReference type="EMBL" id="AKJ39994.1"/>
    </source>
</evidence>
<dbReference type="PATRIC" id="fig|796385.3.peg.3672"/>
<evidence type="ECO:0000313" key="2">
    <source>
        <dbReference type="Proteomes" id="UP000035331"/>
    </source>
</evidence>
<proteinExistence type="predicted"/>
<dbReference type="EMBL" id="CP008746">
    <property type="protein sequence ID" value="AKJ39994.1"/>
    <property type="molecule type" value="Genomic_DNA"/>
</dbReference>
<dbReference type="AlphaFoldDB" id="A0A0G3CDA1"/>
<dbReference type="GeneID" id="24886708"/>
<reference evidence="1 2" key="2">
    <citation type="journal article" date="2015" name="Stand. Genomic Sci.">
        <title>The complete genome sequence of the rumen methanogen Methanosarcina barkeri CM1.</title>
        <authorList>
            <person name="Lambie S.C."/>
            <person name="Kelly W.J."/>
            <person name="Leahy S.C."/>
            <person name="Li D."/>
            <person name="Reilly K."/>
            <person name="McAllister T.A."/>
            <person name="Valle E.R."/>
            <person name="Attwood G.T."/>
            <person name="Altermann E."/>
        </authorList>
    </citation>
    <scope>NUCLEOTIDE SEQUENCE [LARGE SCALE GENOMIC DNA]</scope>
    <source>
        <strain evidence="1 2">CM1</strain>
    </source>
</reference>
<organism evidence="1 2">
    <name type="scientific">Methanosarcina barkeri CM1</name>
    <dbReference type="NCBI Taxonomy" id="796385"/>
    <lineage>
        <taxon>Archaea</taxon>
        <taxon>Methanobacteriati</taxon>
        <taxon>Methanobacteriota</taxon>
        <taxon>Stenosarchaea group</taxon>
        <taxon>Methanomicrobia</taxon>
        <taxon>Methanosarcinales</taxon>
        <taxon>Methanosarcinaceae</taxon>
        <taxon>Methanosarcina</taxon>
    </lineage>
</organism>
<dbReference type="Proteomes" id="UP000035331">
    <property type="component" value="Chromosome"/>
</dbReference>
<protein>
    <submittedName>
        <fullName evidence="1">Uncharacterized protein</fullName>
    </submittedName>
</protein>
<reference evidence="2" key="1">
    <citation type="submission" date="2014-06" db="EMBL/GenBank/DDBJ databases">
        <title>The complete genome sequence of Methanosarcina barkeri CM1.</title>
        <authorList>
            <consortium name="Pastoral Greenhouse Gas Research Consortium"/>
            <person name="Lambie S.C."/>
            <person name="Leahy S.C."/>
            <person name="Kelly W.J."/>
            <person name="Li D."/>
            <person name="Reilly K."/>
            <person name="Attwood G.T."/>
            <person name="Altermann E."/>
        </authorList>
    </citation>
    <scope>NUCLEOTIDE SEQUENCE [LARGE SCALE GENOMIC DNA]</scope>
    <source>
        <strain evidence="2">CM1</strain>
    </source>
</reference>
<sequence>MRRVEFHNSKLLEKLCDHLEKNRFGDWNTQSINLYQHFLKMINTSDYKQLQGIKIDKYEMHSGCIIFYDDEHINLVIVSFDDTDVNELTKRIGI</sequence>